<protein>
    <submittedName>
        <fullName evidence="3">DUF2157 domain-containing protein</fullName>
    </submittedName>
</protein>
<feature type="transmembrane region" description="Helical" evidence="1">
    <location>
        <begin position="175"/>
        <end position="192"/>
    </location>
</feature>
<dbReference type="Proteomes" id="UP000732105">
    <property type="component" value="Unassembled WGS sequence"/>
</dbReference>
<proteinExistence type="predicted"/>
<feature type="transmembrane region" description="Helical" evidence="1">
    <location>
        <begin position="370"/>
        <end position="389"/>
    </location>
</feature>
<evidence type="ECO:0000313" key="4">
    <source>
        <dbReference type="Proteomes" id="UP000732105"/>
    </source>
</evidence>
<feature type="transmembrane region" description="Helical" evidence="1">
    <location>
        <begin position="204"/>
        <end position="222"/>
    </location>
</feature>
<dbReference type="Pfam" id="PF09925">
    <property type="entry name" value="DUF2157"/>
    <property type="match status" value="1"/>
</dbReference>
<evidence type="ECO:0000256" key="1">
    <source>
        <dbReference type="SAM" id="Phobius"/>
    </source>
</evidence>
<evidence type="ECO:0000313" key="3">
    <source>
        <dbReference type="EMBL" id="NOU60070.1"/>
    </source>
</evidence>
<comment type="caution">
    <text evidence="3">The sequence shown here is derived from an EMBL/GenBank/DDBJ whole genome shotgun (WGS) entry which is preliminary data.</text>
</comment>
<dbReference type="RefSeq" id="WP_171595347.1">
    <property type="nucleotide sequence ID" value="NZ_RZNH01000013.1"/>
</dbReference>
<feature type="transmembrane region" description="Helical" evidence="1">
    <location>
        <begin position="322"/>
        <end position="339"/>
    </location>
</feature>
<feature type="transmembrane region" description="Helical" evidence="1">
    <location>
        <begin position="128"/>
        <end position="146"/>
    </location>
</feature>
<keyword evidence="1" id="KW-0812">Transmembrane</keyword>
<feature type="domain" description="DUF2157" evidence="2">
    <location>
        <begin position="9"/>
        <end position="149"/>
    </location>
</feature>
<evidence type="ECO:0000259" key="2">
    <source>
        <dbReference type="Pfam" id="PF09925"/>
    </source>
</evidence>
<gene>
    <name evidence="3" type="ORF">ELS83_09555</name>
</gene>
<dbReference type="InterPro" id="IPR018677">
    <property type="entry name" value="DUF2157"/>
</dbReference>
<feature type="transmembrane region" description="Helical" evidence="1">
    <location>
        <begin position="103"/>
        <end position="122"/>
    </location>
</feature>
<keyword evidence="4" id="KW-1185">Reference proteome</keyword>
<feature type="transmembrane region" description="Helical" evidence="1">
    <location>
        <begin position="39"/>
        <end position="60"/>
    </location>
</feature>
<keyword evidence="1" id="KW-1133">Transmembrane helix</keyword>
<feature type="transmembrane region" description="Helical" evidence="1">
    <location>
        <begin position="261"/>
        <end position="281"/>
    </location>
</feature>
<organism evidence="3 4">
    <name type="scientific">Marinifilum caeruleilacunae</name>
    <dbReference type="NCBI Taxonomy" id="2499076"/>
    <lineage>
        <taxon>Bacteria</taxon>
        <taxon>Pseudomonadati</taxon>
        <taxon>Bacteroidota</taxon>
        <taxon>Bacteroidia</taxon>
        <taxon>Marinilabiliales</taxon>
        <taxon>Marinifilaceae</taxon>
    </lineage>
</organism>
<sequence>MSIQKEIPKLVEAKVISQSTADDILTYYANQKQPTQNRLLSIFGTLGAIMVGLGIILIIAHNWDQFPRSIKATFAILPLVIGQFACGFTLLRKQTSQSWREASSAFLFFAIGSCISLISQIYNIPGQLGSFLFIWMILYLPIPFLMRSSVGSILFIVGSLFYALNIGYWEYPNTIPYWYILFIAASILFYLIQKKENPAGNSVAIHSWLIPLSITICLRAFSKNHEEIMFLAYMSLFGVFASIGKQVSFSQLTPASNGFKIIAWLGSIIVLLILSFDAVWIDIRRNSYEFPTLLQSTEVYATILLTTIALILAKINWTKSKAGFSESLFFVLLLIYITASHTSFAYILVNLLVFAFGIVTIVSGNREQNLGILNSGLVIITALIICRFFDTDLSFVLRGILFLSIGFGFFIANYQLLKKRKHHA</sequence>
<feature type="transmembrane region" description="Helical" evidence="1">
    <location>
        <begin position="72"/>
        <end position="91"/>
    </location>
</feature>
<accession>A0ABX1WVD0</accession>
<name>A0ABX1WVD0_9BACT</name>
<keyword evidence="1" id="KW-0472">Membrane</keyword>
<feature type="transmembrane region" description="Helical" evidence="1">
    <location>
        <begin position="293"/>
        <end position="313"/>
    </location>
</feature>
<reference evidence="3 4" key="1">
    <citation type="submission" date="2018-12" db="EMBL/GenBank/DDBJ databases">
        <title>Marinifilum JC070 sp. nov., a marine bacterium isolated from Yongle Blue Hole in the South China Sea.</title>
        <authorList>
            <person name="Fu T."/>
        </authorList>
    </citation>
    <scope>NUCLEOTIDE SEQUENCE [LARGE SCALE GENOMIC DNA]</scope>
    <source>
        <strain evidence="3 4">JC070</strain>
    </source>
</reference>
<feature type="transmembrane region" description="Helical" evidence="1">
    <location>
        <begin position="153"/>
        <end position="169"/>
    </location>
</feature>
<feature type="transmembrane region" description="Helical" evidence="1">
    <location>
        <begin position="228"/>
        <end position="249"/>
    </location>
</feature>
<feature type="transmembrane region" description="Helical" evidence="1">
    <location>
        <begin position="345"/>
        <end position="363"/>
    </location>
</feature>
<dbReference type="EMBL" id="RZNH01000013">
    <property type="protein sequence ID" value="NOU60070.1"/>
    <property type="molecule type" value="Genomic_DNA"/>
</dbReference>
<feature type="transmembrane region" description="Helical" evidence="1">
    <location>
        <begin position="395"/>
        <end position="417"/>
    </location>
</feature>